<dbReference type="eggNOG" id="COG0583">
    <property type="taxonomic scope" value="Bacteria"/>
</dbReference>
<reference evidence="6" key="1">
    <citation type="submission" date="2007-04" db="EMBL/GenBank/DDBJ databases">
        <title>Complete sequence of Shewanella putrefaciens CN-32.</title>
        <authorList>
            <consortium name="US DOE Joint Genome Institute"/>
            <person name="Copeland A."/>
            <person name="Lucas S."/>
            <person name="Lapidus A."/>
            <person name="Barry K."/>
            <person name="Detter J.C."/>
            <person name="Glavina del Rio T."/>
            <person name="Hammon N."/>
            <person name="Israni S."/>
            <person name="Dalin E."/>
            <person name="Tice H."/>
            <person name="Pitluck S."/>
            <person name="Chain P."/>
            <person name="Malfatti S."/>
            <person name="Shin M."/>
            <person name="Vergez L."/>
            <person name="Schmutz J."/>
            <person name="Larimer F."/>
            <person name="Land M."/>
            <person name="Hauser L."/>
            <person name="Kyrpides N."/>
            <person name="Mikhailova N."/>
            <person name="Romine M.F."/>
            <person name="Fredrickson J."/>
            <person name="Tiedje J."/>
            <person name="Richardson P."/>
        </authorList>
    </citation>
    <scope>NUCLEOTIDE SEQUENCE [LARGE SCALE GENOMIC DNA]</scope>
    <source>
        <strain evidence="6">CN-32</strain>
    </source>
</reference>
<dbReference type="Pfam" id="PF00126">
    <property type="entry name" value="HTH_1"/>
    <property type="match status" value="1"/>
</dbReference>
<dbReference type="SUPFAM" id="SSF46785">
    <property type="entry name" value="Winged helix' DNA-binding domain"/>
    <property type="match status" value="1"/>
</dbReference>
<dbReference type="NCBIfam" id="NF008294">
    <property type="entry name" value="PRK11074.1"/>
    <property type="match status" value="1"/>
</dbReference>
<evidence type="ECO:0000256" key="2">
    <source>
        <dbReference type="ARBA" id="ARBA00023015"/>
    </source>
</evidence>
<evidence type="ECO:0000256" key="4">
    <source>
        <dbReference type="ARBA" id="ARBA00023163"/>
    </source>
</evidence>
<dbReference type="InterPro" id="IPR036390">
    <property type="entry name" value="WH_DNA-bd_sf"/>
</dbReference>
<keyword evidence="2" id="KW-0805">Transcription regulation</keyword>
<protein>
    <submittedName>
        <fullName evidence="6">Transcriptional regulator, LysR family</fullName>
    </submittedName>
</protein>
<organism evidence="6">
    <name type="scientific">Shewanella putrefaciens (strain CN-32 / ATCC BAA-453)</name>
    <dbReference type="NCBI Taxonomy" id="319224"/>
    <lineage>
        <taxon>Bacteria</taxon>
        <taxon>Pseudomonadati</taxon>
        <taxon>Pseudomonadota</taxon>
        <taxon>Gammaproteobacteria</taxon>
        <taxon>Alteromonadales</taxon>
        <taxon>Shewanellaceae</taxon>
        <taxon>Shewanella</taxon>
    </lineage>
</organism>
<comment type="similarity">
    <text evidence="1">Belongs to the LysR transcriptional regulatory family.</text>
</comment>
<evidence type="ECO:0000256" key="1">
    <source>
        <dbReference type="ARBA" id="ARBA00009437"/>
    </source>
</evidence>
<dbReference type="KEGG" id="spc:Sputcn32_2000"/>
<dbReference type="SUPFAM" id="SSF53850">
    <property type="entry name" value="Periplasmic binding protein-like II"/>
    <property type="match status" value="1"/>
</dbReference>
<evidence type="ECO:0000259" key="5">
    <source>
        <dbReference type="PROSITE" id="PS50931"/>
    </source>
</evidence>
<dbReference type="PANTHER" id="PTHR30126:SF18">
    <property type="entry name" value="LYSR FAMILY TRANSCRIPTIONAL REGULATOR"/>
    <property type="match status" value="1"/>
</dbReference>
<evidence type="ECO:0000256" key="3">
    <source>
        <dbReference type="ARBA" id="ARBA00023125"/>
    </source>
</evidence>
<dbReference type="InterPro" id="IPR036388">
    <property type="entry name" value="WH-like_DNA-bd_sf"/>
</dbReference>
<accession>A4Y6Y8</accession>
<dbReference type="AlphaFoldDB" id="A4Y6Y8"/>
<dbReference type="Gene3D" id="1.10.10.10">
    <property type="entry name" value="Winged helix-like DNA-binding domain superfamily/Winged helix DNA-binding domain"/>
    <property type="match status" value="1"/>
</dbReference>
<dbReference type="HOGENOM" id="CLU_039613_35_1_6"/>
<dbReference type="Pfam" id="PF03466">
    <property type="entry name" value="LysR_substrate"/>
    <property type="match status" value="1"/>
</dbReference>
<dbReference type="InterPro" id="IPR000847">
    <property type="entry name" value="LysR_HTH_N"/>
</dbReference>
<dbReference type="STRING" id="319224.Sputcn32_2000"/>
<dbReference type="EMBL" id="CP000681">
    <property type="protein sequence ID" value="ABP75721.1"/>
    <property type="molecule type" value="Genomic_DNA"/>
</dbReference>
<keyword evidence="3" id="KW-0238">DNA-binding</keyword>
<dbReference type="GO" id="GO:0000976">
    <property type="term" value="F:transcription cis-regulatory region binding"/>
    <property type="evidence" value="ECO:0007669"/>
    <property type="project" value="TreeGrafter"/>
</dbReference>
<dbReference type="PROSITE" id="PS50931">
    <property type="entry name" value="HTH_LYSR"/>
    <property type="match status" value="1"/>
</dbReference>
<gene>
    <name evidence="6" type="ordered locus">Sputcn32_2000</name>
</gene>
<name>A4Y6Y8_SHEPC</name>
<sequence>MQSNDLLNLLETFIFDLCYQLFSSEWTSGMLSEQALELIDIVARVGSFTAAANRLHKVPSAVSYAVKQIEEELGVILFERHHRSVTLTLAGEHFVKQARALLTQMDEMKRGTQRVANGWQPTLSIALDNIVRADRISVLIADFYRHFHDIELIIRIEVFNGVWEALATGRSDIAIGATTAIPVGGVYQYKDMGDIKWAFLVSKNHPLANIDRPLSDDELRPFPSICLEDTSREIPKRMTWLLDNQRRLVVPDWIRAINCFREGLGVGYMPVHLASVFIKAGALVEKQLENPKLTSPCCLAWNADKMSPALSWVLDYLGDTDKLHREWLA</sequence>
<proteinExistence type="inferred from homology"/>
<keyword evidence="4" id="KW-0804">Transcription</keyword>
<dbReference type="InterPro" id="IPR005119">
    <property type="entry name" value="LysR_subst-bd"/>
</dbReference>
<dbReference type="FunFam" id="1.10.10.10:FF:000001">
    <property type="entry name" value="LysR family transcriptional regulator"/>
    <property type="match status" value="1"/>
</dbReference>
<dbReference type="Gene3D" id="3.40.190.290">
    <property type="match status" value="1"/>
</dbReference>
<feature type="domain" description="HTH lysR-type" evidence="5">
    <location>
        <begin position="31"/>
        <end position="88"/>
    </location>
</feature>
<dbReference type="GO" id="GO:0003700">
    <property type="term" value="F:DNA-binding transcription factor activity"/>
    <property type="evidence" value="ECO:0007669"/>
    <property type="project" value="InterPro"/>
</dbReference>
<evidence type="ECO:0000313" key="6">
    <source>
        <dbReference type="EMBL" id="ABP75721.1"/>
    </source>
</evidence>
<dbReference type="PANTHER" id="PTHR30126">
    <property type="entry name" value="HTH-TYPE TRANSCRIPTIONAL REGULATOR"/>
    <property type="match status" value="1"/>
</dbReference>